<dbReference type="Proteomes" id="UP000627464">
    <property type="component" value="Unassembled WGS sequence"/>
</dbReference>
<dbReference type="CDD" id="cd04301">
    <property type="entry name" value="NAT_SF"/>
    <property type="match status" value="1"/>
</dbReference>
<sequence>MGTVQLIPAKEYRHIVENLFTYYVYDLSESGQWPCGLDGRYEYSPALLEPYWSDEHHWPWLIYHDKELAGFCLLRRYPDNVDRFDIDQFFVLRKFKGQGVGKEAFRLAVTGQPGLWQTRVLLENIPALNFWRSAIGSLTQGQYEEKVMQDRDLPMHFIFYQVSERDHYDEQHHPLQ</sequence>
<comment type="caution">
    <text evidence="2">The sequence shown here is derived from an EMBL/GenBank/DDBJ whole genome shotgun (WGS) entry which is preliminary data.</text>
</comment>
<dbReference type="PROSITE" id="PS51186">
    <property type="entry name" value="GNAT"/>
    <property type="match status" value="1"/>
</dbReference>
<dbReference type="SUPFAM" id="SSF55729">
    <property type="entry name" value="Acyl-CoA N-acyltransferases (Nat)"/>
    <property type="match status" value="1"/>
</dbReference>
<proteinExistence type="predicted"/>
<protein>
    <recommendedName>
        <fullName evidence="1">N-acetyltransferase domain-containing protein</fullName>
    </recommendedName>
</protein>
<feature type="domain" description="N-acetyltransferase" evidence="1">
    <location>
        <begin position="17"/>
        <end position="160"/>
    </location>
</feature>
<dbReference type="InterPro" id="IPR000182">
    <property type="entry name" value="GNAT_dom"/>
</dbReference>
<dbReference type="Gene3D" id="3.40.630.30">
    <property type="match status" value="1"/>
</dbReference>
<evidence type="ECO:0000313" key="2">
    <source>
        <dbReference type="EMBL" id="GGA31951.1"/>
    </source>
</evidence>
<dbReference type="InterPro" id="IPR016181">
    <property type="entry name" value="Acyl_CoA_acyltransferase"/>
</dbReference>
<gene>
    <name evidence="2" type="ORF">GCM10011328_03340</name>
</gene>
<dbReference type="Pfam" id="PF00583">
    <property type="entry name" value="Acetyltransf_1"/>
    <property type="match status" value="1"/>
</dbReference>
<evidence type="ECO:0000313" key="3">
    <source>
        <dbReference type="Proteomes" id="UP000627464"/>
    </source>
</evidence>
<dbReference type="EMBL" id="BMFZ01000001">
    <property type="protein sequence ID" value="GGA31951.1"/>
    <property type="molecule type" value="Genomic_DNA"/>
</dbReference>
<dbReference type="RefSeq" id="WP_188469782.1">
    <property type="nucleotide sequence ID" value="NZ_BMFZ01000001.1"/>
</dbReference>
<organism evidence="2 3">
    <name type="scientific">Hafnia psychrotolerans</name>
    <dbReference type="NCBI Taxonomy" id="1477018"/>
    <lineage>
        <taxon>Bacteria</taxon>
        <taxon>Pseudomonadati</taxon>
        <taxon>Pseudomonadota</taxon>
        <taxon>Gammaproteobacteria</taxon>
        <taxon>Enterobacterales</taxon>
        <taxon>Hafniaceae</taxon>
        <taxon>Hafnia</taxon>
    </lineage>
</organism>
<reference evidence="3" key="1">
    <citation type="journal article" date="2019" name="Int. J. Syst. Evol. Microbiol.">
        <title>The Global Catalogue of Microorganisms (GCM) 10K type strain sequencing project: providing services to taxonomists for standard genome sequencing and annotation.</title>
        <authorList>
            <consortium name="The Broad Institute Genomics Platform"/>
            <consortium name="The Broad Institute Genome Sequencing Center for Infectious Disease"/>
            <person name="Wu L."/>
            <person name="Ma J."/>
        </authorList>
    </citation>
    <scope>NUCLEOTIDE SEQUENCE [LARGE SCALE GENOMIC DNA]</scope>
    <source>
        <strain evidence="3">CGMCC 1.12806</strain>
    </source>
</reference>
<accession>A0ABQ1FWW8</accession>
<keyword evidence="3" id="KW-1185">Reference proteome</keyword>
<name>A0ABQ1FWW8_9GAMM</name>
<evidence type="ECO:0000259" key="1">
    <source>
        <dbReference type="PROSITE" id="PS51186"/>
    </source>
</evidence>